<dbReference type="Pfam" id="PF01546">
    <property type="entry name" value="Peptidase_M20"/>
    <property type="match status" value="1"/>
</dbReference>
<sequence>MESKNVIALTKELVAFNTINPPGNEEELALFVGGLLTSNGFEVNYIPFEENRLHLIAEKGCTAQDPPLVLSGHFDTVPLGTKEWNDDPFDGIVKDGKLFGRGSSDMKGGLAAMIVAAIQAFEQGSPKGGVKLIITAGEELGCQGAVHMVSTFQKKRVARGIIVGEPTANIPAIGHKGGLYLELHVSGITAHSSMPHLGENAIYKIARAITKIENFELNAKKDELLGFPTLNVGKVSGGLNINSVPDRASFTIDARTTTKINHGQLIKQLQTELGAEIEIKTLVDLPAVSSSEESQFIQQVYDVCGISNAAAGYPKSLPYLTDASVLQAAFEGAPVVILGPGQPEMAHQTNEYCAITNLEKAVEIYKNIILNGGGNNE</sequence>
<dbReference type="RefSeq" id="WP_158870830.1">
    <property type="nucleotide sequence ID" value="NZ_CP046401.1"/>
</dbReference>
<dbReference type="InterPro" id="IPR011650">
    <property type="entry name" value="Peptidase_M20_dimer"/>
</dbReference>
<evidence type="ECO:0000256" key="8">
    <source>
        <dbReference type="ARBA" id="ARBA00022723"/>
    </source>
</evidence>
<evidence type="ECO:0000256" key="4">
    <source>
        <dbReference type="ARBA" id="ARBA00006247"/>
    </source>
</evidence>
<evidence type="ECO:0000256" key="5">
    <source>
        <dbReference type="ARBA" id="ARBA00011921"/>
    </source>
</evidence>
<proteinExistence type="inferred from homology"/>
<evidence type="ECO:0000256" key="2">
    <source>
        <dbReference type="ARBA" id="ARBA00001947"/>
    </source>
</evidence>
<feature type="domain" description="Peptidase M20 dimerisation" evidence="13">
    <location>
        <begin position="173"/>
        <end position="276"/>
    </location>
</feature>
<evidence type="ECO:0000256" key="3">
    <source>
        <dbReference type="ARBA" id="ARBA00005130"/>
    </source>
</evidence>
<dbReference type="NCBIfam" id="TIGR01910">
    <property type="entry name" value="DapE-ArgE"/>
    <property type="match status" value="1"/>
</dbReference>
<dbReference type="InterPro" id="IPR050072">
    <property type="entry name" value="Peptidase_M20A"/>
</dbReference>
<evidence type="ECO:0000256" key="6">
    <source>
        <dbReference type="ARBA" id="ARBA00016853"/>
    </source>
</evidence>
<dbReference type="GO" id="GO:0046872">
    <property type="term" value="F:metal ion binding"/>
    <property type="evidence" value="ECO:0007669"/>
    <property type="project" value="UniProtKB-KW"/>
</dbReference>
<keyword evidence="8" id="KW-0479">Metal-binding</keyword>
<dbReference type="SUPFAM" id="SSF55031">
    <property type="entry name" value="Bacterial exopeptidase dimerisation domain"/>
    <property type="match status" value="1"/>
</dbReference>
<dbReference type="InterPro" id="IPR036264">
    <property type="entry name" value="Bact_exopeptidase_dim_dom"/>
</dbReference>
<accession>A0A6I6K3P3</accession>
<dbReference type="Gene3D" id="3.30.70.360">
    <property type="match status" value="1"/>
</dbReference>
<keyword evidence="9" id="KW-0378">Hydrolase</keyword>
<keyword evidence="10" id="KW-0862">Zinc</keyword>
<evidence type="ECO:0000256" key="9">
    <source>
        <dbReference type="ARBA" id="ARBA00022801"/>
    </source>
</evidence>
<dbReference type="EMBL" id="CP046401">
    <property type="protein sequence ID" value="QGY47197.1"/>
    <property type="molecule type" value="Genomic_DNA"/>
</dbReference>
<dbReference type="InterPro" id="IPR002933">
    <property type="entry name" value="Peptidase_M20"/>
</dbReference>
<evidence type="ECO:0000313" key="15">
    <source>
        <dbReference type="Proteomes" id="UP000428260"/>
    </source>
</evidence>
<evidence type="ECO:0000256" key="10">
    <source>
        <dbReference type="ARBA" id="ARBA00022833"/>
    </source>
</evidence>
<organism evidence="14 15">
    <name type="scientific">Maribellus comscasis</name>
    <dbReference type="NCBI Taxonomy" id="2681766"/>
    <lineage>
        <taxon>Bacteria</taxon>
        <taxon>Pseudomonadati</taxon>
        <taxon>Bacteroidota</taxon>
        <taxon>Bacteroidia</taxon>
        <taxon>Marinilabiliales</taxon>
        <taxon>Prolixibacteraceae</taxon>
        <taxon>Maribellus</taxon>
    </lineage>
</organism>
<protein>
    <recommendedName>
        <fullName evidence="6">Probable succinyl-diaminopimelate desuccinylase</fullName>
        <ecNumber evidence="5">3.5.1.18</ecNumber>
    </recommendedName>
</protein>
<dbReference type="PANTHER" id="PTHR43808:SF8">
    <property type="entry name" value="PEPTIDASE M20 DIMERISATION DOMAIN-CONTAINING PROTEIN"/>
    <property type="match status" value="1"/>
</dbReference>
<dbReference type="InterPro" id="IPR001261">
    <property type="entry name" value="ArgE/DapE_CS"/>
</dbReference>
<keyword evidence="11" id="KW-0170">Cobalt</keyword>
<dbReference type="AlphaFoldDB" id="A0A6I6K3P3"/>
<dbReference type="InterPro" id="IPR010182">
    <property type="entry name" value="ArgE/DapE"/>
</dbReference>
<dbReference type="Gene3D" id="3.40.630.10">
    <property type="entry name" value="Zn peptidases"/>
    <property type="match status" value="1"/>
</dbReference>
<dbReference type="Proteomes" id="UP000428260">
    <property type="component" value="Chromosome"/>
</dbReference>
<dbReference type="Pfam" id="PF07687">
    <property type="entry name" value="M20_dimer"/>
    <property type="match status" value="1"/>
</dbReference>
<dbReference type="CDD" id="cd08659">
    <property type="entry name" value="M20_ArgE_DapE-like"/>
    <property type="match status" value="1"/>
</dbReference>
<reference evidence="14 15" key="1">
    <citation type="submission" date="2019-11" db="EMBL/GenBank/DDBJ databases">
        <authorList>
            <person name="Zheng R.K."/>
            <person name="Sun C.M."/>
        </authorList>
    </citation>
    <scope>NUCLEOTIDE SEQUENCE [LARGE SCALE GENOMIC DNA]</scope>
    <source>
        <strain evidence="14 15">WC007</strain>
    </source>
</reference>
<name>A0A6I6K3P3_9BACT</name>
<comment type="pathway">
    <text evidence="3">Amino-acid biosynthesis; L-lysine biosynthesis via DAP pathway; LL-2,6-diaminopimelate from (S)-tetrahydrodipicolinate (succinylase route): step 3/3.</text>
</comment>
<dbReference type="PROSITE" id="PS00759">
    <property type="entry name" value="ARGE_DAPE_CPG2_2"/>
    <property type="match status" value="1"/>
</dbReference>
<keyword evidence="15" id="KW-1185">Reference proteome</keyword>
<dbReference type="PANTHER" id="PTHR43808">
    <property type="entry name" value="ACETYLORNITHINE DEACETYLASE"/>
    <property type="match status" value="1"/>
</dbReference>
<keyword evidence="7" id="KW-0028">Amino-acid biosynthesis</keyword>
<evidence type="ECO:0000256" key="11">
    <source>
        <dbReference type="ARBA" id="ARBA00023285"/>
    </source>
</evidence>
<comment type="similarity">
    <text evidence="4">Belongs to the peptidase M20A family.</text>
</comment>
<evidence type="ECO:0000256" key="12">
    <source>
        <dbReference type="ARBA" id="ARBA00051301"/>
    </source>
</evidence>
<comment type="catalytic activity">
    <reaction evidence="12">
        <text>N-succinyl-(2S,6S)-2,6-diaminopimelate + H2O = (2S,6S)-2,6-diaminopimelate + succinate</text>
        <dbReference type="Rhea" id="RHEA:22608"/>
        <dbReference type="ChEBI" id="CHEBI:15377"/>
        <dbReference type="ChEBI" id="CHEBI:30031"/>
        <dbReference type="ChEBI" id="CHEBI:57609"/>
        <dbReference type="ChEBI" id="CHEBI:58087"/>
        <dbReference type="EC" id="3.5.1.18"/>
    </reaction>
</comment>
<comment type="cofactor">
    <cofactor evidence="1">
        <name>Co(2+)</name>
        <dbReference type="ChEBI" id="CHEBI:48828"/>
    </cofactor>
</comment>
<evidence type="ECO:0000259" key="13">
    <source>
        <dbReference type="Pfam" id="PF07687"/>
    </source>
</evidence>
<evidence type="ECO:0000256" key="7">
    <source>
        <dbReference type="ARBA" id="ARBA00022605"/>
    </source>
</evidence>
<dbReference type="GO" id="GO:0009089">
    <property type="term" value="P:lysine biosynthetic process via diaminopimelate"/>
    <property type="evidence" value="ECO:0007669"/>
    <property type="project" value="UniProtKB-UniPathway"/>
</dbReference>
<comment type="cofactor">
    <cofactor evidence="2">
        <name>Zn(2+)</name>
        <dbReference type="ChEBI" id="CHEBI:29105"/>
    </cofactor>
</comment>
<dbReference type="EC" id="3.5.1.18" evidence="5"/>
<gene>
    <name evidence="14" type="ORF">GM418_27090</name>
</gene>
<evidence type="ECO:0000256" key="1">
    <source>
        <dbReference type="ARBA" id="ARBA00001941"/>
    </source>
</evidence>
<dbReference type="GO" id="GO:0009014">
    <property type="term" value="F:succinyl-diaminopimelate desuccinylase activity"/>
    <property type="evidence" value="ECO:0007669"/>
    <property type="project" value="UniProtKB-EC"/>
</dbReference>
<dbReference type="SUPFAM" id="SSF53187">
    <property type="entry name" value="Zn-dependent exopeptidases"/>
    <property type="match status" value="1"/>
</dbReference>
<evidence type="ECO:0000313" key="14">
    <source>
        <dbReference type="EMBL" id="QGY47197.1"/>
    </source>
</evidence>
<dbReference type="KEGG" id="mcos:GM418_27090"/>
<dbReference type="UniPathway" id="UPA00034">
    <property type="reaction ID" value="UER00021"/>
</dbReference>